<dbReference type="STRING" id="334253.SAMN04487943_102123"/>
<keyword evidence="1" id="KW-1133">Transmembrane helix</keyword>
<reference evidence="3" key="1">
    <citation type="submission" date="2016-10" db="EMBL/GenBank/DDBJ databases">
        <authorList>
            <person name="Varghese N."/>
            <person name="Submissions S."/>
        </authorList>
    </citation>
    <scope>NUCLEOTIDE SEQUENCE [LARGE SCALE GENOMIC DNA]</scope>
    <source>
        <strain evidence="3">CGMCC 1.4250</strain>
    </source>
</reference>
<feature type="transmembrane region" description="Helical" evidence="1">
    <location>
        <begin position="6"/>
        <end position="24"/>
    </location>
</feature>
<feature type="transmembrane region" description="Helical" evidence="1">
    <location>
        <begin position="36"/>
        <end position="54"/>
    </location>
</feature>
<keyword evidence="1" id="KW-0472">Membrane</keyword>
<feature type="transmembrane region" description="Helical" evidence="1">
    <location>
        <begin position="60"/>
        <end position="79"/>
    </location>
</feature>
<evidence type="ECO:0000313" key="2">
    <source>
        <dbReference type="EMBL" id="SFL53881.1"/>
    </source>
</evidence>
<keyword evidence="3" id="KW-1185">Reference proteome</keyword>
<dbReference type="EMBL" id="FOTR01000002">
    <property type="protein sequence ID" value="SFL53881.1"/>
    <property type="molecule type" value="Genomic_DNA"/>
</dbReference>
<keyword evidence="1" id="KW-0812">Transmembrane</keyword>
<organism evidence="2 3">
    <name type="scientific">Gracilibacillus orientalis</name>
    <dbReference type="NCBI Taxonomy" id="334253"/>
    <lineage>
        <taxon>Bacteria</taxon>
        <taxon>Bacillati</taxon>
        <taxon>Bacillota</taxon>
        <taxon>Bacilli</taxon>
        <taxon>Bacillales</taxon>
        <taxon>Bacillaceae</taxon>
        <taxon>Gracilibacillus</taxon>
    </lineage>
</organism>
<gene>
    <name evidence="2" type="ORF">SAMN04487943_102123</name>
</gene>
<dbReference type="AlphaFoldDB" id="A0A1I4IJ95"/>
<accession>A0A1I4IJ95</accession>
<name>A0A1I4IJ95_9BACI</name>
<dbReference type="Proteomes" id="UP000198565">
    <property type="component" value="Unassembled WGS sequence"/>
</dbReference>
<protein>
    <submittedName>
        <fullName evidence="2">Uncharacterized protein</fullName>
    </submittedName>
</protein>
<evidence type="ECO:0000256" key="1">
    <source>
        <dbReference type="SAM" id="Phobius"/>
    </source>
</evidence>
<evidence type="ECO:0000313" key="3">
    <source>
        <dbReference type="Proteomes" id="UP000198565"/>
    </source>
</evidence>
<proteinExistence type="predicted"/>
<sequence>METKKLHYLIASISYIVIIIHFILSHYTTEECKSGILFFSLSTIIYVGFVYLFFKSDLGKFIVVGGLIFIAIISIFLIFTTV</sequence>